<evidence type="ECO:0000256" key="2">
    <source>
        <dbReference type="ARBA" id="ARBA00007774"/>
    </source>
</evidence>
<evidence type="ECO:0000256" key="1">
    <source>
        <dbReference type="ARBA" id="ARBA00004604"/>
    </source>
</evidence>
<feature type="region of interest" description="Disordered" evidence="5">
    <location>
        <begin position="1"/>
        <end position="65"/>
    </location>
</feature>
<evidence type="ECO:0000256" key="4">
    <source>
        <dbReference type="ARBA" id="ARBA00023242"/>
    </source>
</evidence>
<gene>
    <name evidence="6" type="ORF">LSH36_157g01027</name>
</gene>
<dbReference type="InterPro" id="IPR006709">
    <property type="entry name" value="SSU_processome_Utp14"/>
</dbReference>
<dbReference type="PANTHER" id="PTHR14150:SF12">
    <property type="entry name" value="U3 SMALL NUCLEOLAR RNA-ASSOCIATED PROTEIN 14 HOMOLOG A"/>
    <property type="match status" value="1"/>
</dbReference>
<feature type="compositionally biased region" description="Basic and acidic residues" evidence="5">
    <location>
        <begin position="304"/>
        <end position="321"/>
    </location>
</feature>
<protein>
    <recommendedName>
        <fullName evidence="8">U3 small nucleolar RNA-associated protein 14 homolog A</fullName>
    </recommendedName>
</protein>
<feature type="compositionally biased region" description="Acidic residues" evidence="5">
    <location>
        <begin position="1"/>
        <end position="21"/>
    </location>
</feature>
<dbReference type="EMBL" id="JAODUP010000157">
    <property type="protein sequence ID" value="KAK2159152.1"/>
    <property type="molecule type" value="Genomic_DNA"/>
</dbReference>
<feature type="compositionally biased region" description="Basic and acidic residues" evidence="5">
    <location>
        <begin position="605"/>
        <end position="619"/>
    </location>
</feature>
<keyword evidence="7" id="KW-1185">Reference proteome</keyword>
<dbReference type="GO" id="GO:0032040">
    <property type="term" value="C:small-subunit processome"/>
    <property type="evidence" value="ECO:0007669"/>
    <property type="project" value="InterPro"/>
</dbReference>
<feature type="region of interest" description="Disordered" evidence="5">
    <location>
        <begin position="475"/>
        <end position="497"/>
    </location>
</feature>
<reference evidence="6" key="1">
    <citation type="journal article" date="2023" name="Mol. Biol. Evol.">
        <title>Third-Generation Sequencing Reveals the Adaptive Role of the Epigenome in Three Deep-Sea Polychaetes.</title>
        <authorList>
            <person name="Perez M."/>
            <person name="Aroh O."/>
            <person name="Sun Y."/>
            <person name="Lan Y."/>
            <person name="Juniper S.K."/>
            <person name="Young C.R."/>
            <person name="Angers B."/>
            <person name="Qian P.Y."/>
        </authorList>
    </citation>
    <scope>NUCLEOTIDE SEQUENCE</scope>
    <source>
        <strain evidence="6">P08H-3</strain>
    </source>
</reference>
<comment type="caution">
    <text evidence="6">The sequence shown here is derived from an EMBL/GenBank/DDBJ whole genome shotgun (WGS) entry which is preliminary data.</text>
</comment>
<feature type="region of interest" description="Disordered" evidence="5">
    <location>
        <begin position="426"/>
        <end position="457"/>
    </location>
</feature>
<feature type="region of interest" description="Disordered" evidence="5">
    <location>
        <begin position="684"/>
        <end position="711"/>
    </location>
</feature>
<comment type="subcellular location">
    <subcellularLocation>
        <location evidence="1">Nucleus</location>
        <location evidence="1">Nucleolus</location>
    </subcellularLocation>
</comment>
<dbReference type="AlphaFoldDB" id="A0AAD9JU81"/>
<evidence type="ECO:0000313" key="6">
    <source>
        <dbReference type="EMBL" id="KAK2159152.1"/>
    </source>
</evidence>
<keyword evidence="4" id="KW-0539">Nucleus</keyword>
<dbReference type="GO" id="GO:0006364">
    <property type="term" value="P:rRNA processing"/>
    <property type="evidence" value="ECO:0007669"/>
    <property type="project" value="InterPro"/>
</dbReference>
<feature type="compositionally biased region" description="Basic and acidic residues" evidence="5">
    <location>
        <begin position="40"/>
        <end position="59"/>
    </location>
</feature>
<evidence type="ECO:0008006" key="8">
    <source>
        <dbReference type="Google" id="ProtNLM"/>
    </source>
</evidence>
<feature type="compositionally biased region" description="Acidic residues" evidence="5">
    <location>
        <begin position="426"/>
        <end position="439"/>
    </location>
</feature>
<comment type="similarity">
    <text evidence="2">Belongs to the UTP14 family.</text>
</comment>
<evidence type="ECO:0000256" key="5">
    <source>
        <dbReference type="SAM" id="MobiDB-lite"/>
    </source>
</evidence>
<feature type="compositionally biased region" description="Acidic residues" evidence="5">
    <location>
        <begin position="475"/>
        <end position="484"/>
    </location>
</feature>
<keyword evidence="3" id="KW-0597">Phosphoprotein</keyword>
<dbReference type="Proteomes" id="UP001208570">
    <property type="component" value="Unassembled WGS sequence"/>
</dbReference>
<feature type="region of interest" description="Disordered" evidence="5">
    <location>
        <begin position="600"/>
        <end position="619"/>
    </location>
</feature>
<sequence>MSEEDSSPEEVELSSDEDEKEAFDKSKHASLMRSITALDGKVKASSERREAISMSEHHAPAAKGPVKLQQLVGALGNKLGHTELKKQINRVKKRLKVLPVPLSKPEQQRIHRSLAFEGVNKDLSKWDPIVKKHRLAEQLVFPLEQPDIRILSSPDELVKRIQPKTALETEVAALLGEHKPDPEKVLTPAEEKALKAMSIEEACQRRAELQKYRALLSYKESKARRQNKIKSKTYHRILRKEKLKKEKKMLDELEKSDPEGYLKRLNEADANRIQERISLKHRGGSKFAKKQLLYNKYSDQSRDAVQEMLQKSRELSKKVAMETDSSDSEASTDGKAGSRETKVGVLNPWMAAGSKMPKASKLSSYSKPMPVANTVNEMSDSDEGSEGTEVRSKGVMEVNIDSLFDNLEMKNLKTLRQMKNLTAADLAEDEGDSENDDDDNAKSNKPDIDETLSGQNLDQSVIKISMKRKQTLEDFDDLPSEAESEPGVVSYQGKVEHETDKVRQASVSLVQEEEKVKSSDVLSVDPKKFLTIDATTRKMVLAEGDQFDEEQTQGMSIAQAFASDDVIEEFSEEKKTIEERDKPKDFNIVLPGWGEWGGKGFRTSKRTEKAPPAAPRRDRNLDNVIISEVRDRTIAKHQVRDVPFPFRNPEQFENSIRQPIGKTWNPETAYKKLIEPKKVTRIGTVIPPMDKSQVNKNIKEDKLKPRKKRRK</sequence>
<evidence type="ECO:0000313" key="7">
    <source>
        <dbReference type="Proteomes" id="UP001208570"/>
    </source>
</evidence>
<organism evidence="6 7">
    <name type="scientific">Paralvinella palmiformis</name>
    <dbReference type="NCBI Taxonomy" id="53620"/>
    <lineage>
        <taxon>Eukaryota</taxon>
        <taxon>Metazoa</taxon>
        <taxon>Spiralia</taxon>
        <taxon>Lophotrochozoa</taxon>
        <taxon>Annelida</taxon>
        <taxon>Polychaeta</taxon>
        <taxon>Sedentaria</taxon>
        <taxon>Canalipalpata</taxon>
        <taxon>Terebellida</taxon>
        <taxon>Terebelliformia</taxon>
        <taxon>Alvinellidae</taxon>
        <taxon>Paralvinella</taxon>
    </lineage>
</organism>
<feature type="region of interest" description="Disordered" evidence="5">
    <location>
        <begin position="304"/>
        <end position="342"/>
    </location>
</feature>
<accession>A0AAD9JU81</accession>
<evidence type="ECO:0000256" key="3">
    <source>
        <dbReference type="ARBA" id="ARBA00022553"/>
    </source>
</evidence>
<dbReference type="Pfam" id="PF04615">
    <property type="entry name" value="Utp14"/>
    <property type="match status" value="1"/>
</dbReference>
<name>A0AAD9JU81_9ANNE</name>
<proteinExistence type="inferred from homology"/>
<dbReference type="PANTHER" id="PTHR14150">
    <property type="entry name" value="U3 SMALL NUCLEOLAR RNA-ASSOCIATED PROTEIN 14"/>
    <property type="match status" value="1"/>
</dbReference>